<comment type="caution">
    <text evidence="13">The sequence shown here is derived from an EMBL/GenBank/DDBJ whole genome shotgun (WGS) entry which is preliminary data.</text>
</comment>
<keyword evidence="14" id="KW-1185">Reference proteome</keyword>
<dbReference type="PANTHER" id="PTHR13723">
    <property type="entry name" value="ADAMTS A DISINTEGRIN AND METALLOPROTEASE WITH THROMBOSPONDIN MOTIFS PROTEASE"/>
    <property type="match status" value="1"/>
</dbReference>
<comment type="caution">
    <text evidence="12">Lacks conserved residue(s) required for the propagation of feature annotation.</text>
</comment>
<dbReference type="OrthoDB" id="5982714at2759"/>
<evidence type="ECO:0000313" key="14">
    <source>
        <dbReference type="Proteomes" id="UP001152795"/>
    </source>
</evidence>
<dbReference type="Proteomes" id="UP001152795">
    <property type="component" value="Unassembled WGS sequence"/>
</dbReference>
<evidence type="ECO:0000256" key="3">
    <source>
        <dbReference type="ARBA" id="ARBA00022670"/>
    </source>
</evidence>
<keyword evidence="6" id="KW-0677">Repeat</keyword>
<dbReference type="InterPro" id="IPR024079">
    <property type="entry name" value="MetalloPept_cat_dom_sf"/>
</dbReference>
<dbReference type="Pfam" id="PF01421">
    <property type="entry name" value="Reprolysin"/>
    <property type="match status" value="1"/>
</dbReference>
<comment type="subcellular location">
    <subcellularLocation>
        <location evidence="1">Secreted</location>
    </subcellularLocation>
</comment>
<dbReference type="InterPro" id="IPR041645">
    <property type="entry name" value="ADAMTS_CR_2"/>
</dbReference>
<dbReference type="GO" id="GO:0031012">
    <property type="term" value="C:extracellular matrix"/>
    <property type="evidence" value="ECO:0007669"/>
    <property type="project" value="TreeGrafter"/>
</dbReference>
<feature type="active site" evidence="12">
    <location>
        <position position="384"/>
    </location>
</feature>
<evidence type="ECO:0000256" key="4">
    <source>
        <dbReference type="ARBA" id="ARBA00022723"/>
    </source>
</evidence>
<dbReference type="PROSITE" id="PS50215">
    <property type="entry name" value="ADAM_MEPRO"/>
    <property type="match status" value="1"/>
</dbReference>
<feature type="binding site" evidence="12">
    <location>
        <position position="383"/>
    </location>
    <ligand>
        <name>Zn(2+)</name>
        <dbReference type="ChEBI" id="CHEBI:29105"/>
        <note>catalytic</note>
    </ligand>
</feature>
<evidence type="ECO:0000256" key="8">
    <source>
        <dbReference type="ARBA" id="ARBA00022833"/>
    </source>
</evidence>
<dbReference type="InterPro" id="IPR036383">
    <property type="entry name" value="TSP1_rpt_sf"/>
</dbReference>
<feature type="non-terminal residue" evidence="13">
    <location>
        <position position="1"/>
    </location>
</feature>
<evidence type="ECO:0000256" key="1">
    <source>
        <dbReference type="ARBA" id="ARBA00004613"/>
    </source>
</evidence>
<keyword evidence="11" id="KW-0325">Glycoprotein</keyword>
<feature type="binding site" evidence="12">
    <location>
        <position position="393"/>
    </location>
    <ligand>
        <name>Zn(2+)</name>
        <dbReference type="ChEBI" id="CHEBI:29105"/>
        <note>catalytic</note>
    </ligand>
</feature>
<dbReference type="Gene3D" id="2.20.100.10">
    <property type="entry name" value="Thrombospondin type-1 (TSP1) repeat"/>
    <property type="match status" value="1"/>
</dbReference>
<organism evidence="13 14">
    <name type="scientific">Paramuricea clavata</name>
    <name type="common">Red gorgonian</name>
    <name type="synonym">Violescent sea-whip</name>
    <dbReference type="NCBI Taxonomy" id="317549"/>
    <lineage>
        <taxon>Eukaryota</taxon>
        <taxon>Metazoa</taxon>
        <taxon>Cnidaria</taxon>
        <taxon>Anthozoa</taxon>
        <taxon>Octocorallia</taxon>
        <taxon>Malacalcyonacea</taxon>
        <taxon>Plexauridae</taxon>
        <taxon>Paramuricea</taxon>
    </lineage>
</organism>
<evidence type="ECO:0000256" key="9">
    <source>
        <dbReference type="ARBA" id="ARBA00023049"/>
    </source>
</evidence>
<evidence type="ECO:0000256" key="5">
    <source>
        <dbReference type="ARBA" id="ARBA00022729"/>
    </source>
</evidence>
<keyword evidence="8 12" id="KW-0862">Zinc</keyword>
<keyword evidence="2" id="KW-0964">Secreted</keyword>
<dbReference type="GO" id="GO:0046872">
    <property type="term" value="F:metal ion binding"/>
    <property type="evidence" value="ECO:0007669"/>
    <property type="project" value="UniProtKB-KW"/>
</dbReference>
<dbReference type="GO" id="GO:0004222">
    <property type="term" value="F:metalloendopeptidase activity"/>
    <property type="evidence" value="ECO:0007669"/>
    <property type="project" value="InterPro"/>
</dbReference>
<keyword evidence="3" id="KW-0645">Protease</keyword>
<sequence>MGRSSRKFWKWQVLTIVVSLLTVPTRGMEDYKLLKKETKDFKIHEMMNKEELIKYFAVSKPHEVPDYDISYPTSVNDEGHELQEHEIFKRNLNPSIEQRFYHMDAFGKRYLLNVTKNENLLGPNFHIEMRNPDGSISVSGAPHRNFYHGHLFSKPDSFVAVSDNQGLSGAIRTSADEMLFVQPLANRLFEGYKSLSKQRPHLVVKRTVKELNQLTEQIFEEEELPKPQEDWDYAESEITDYHSQHKFLEVIYVGDHLITQQIGLIELPEMLLIIGNVVARMFTDSTFGEKKITYVITKIVILSNGELKYFKNATNGAKLTAFGRWMRKTNPADDEDPNHVDIGTLFTSYTGGGLALSGGMCSYRDVRSVVGSIGLSSSAIAAHENFHNFGFGHDIDRGCSNGRNIMSTYVPSGNAAFTWSNCSRQYAQNFLRSHWSRCLNDIPQAKRPTLPPLIQGQFPGTIFDGDKQCEWKHSFGYKQCLKESCSTLFCTRNGITCYSSGGTPADGTKCGDGKWCIRGSCVDNGSPPVHGNWGSWSEYTSCTRTCGGGVQHRTRECDNP</sequence>
<keyword evidence="7" id="KW-0378">Hydrolase</keyword>
<dbReference type="AlphaFoldDB" id="A0A6S7HQF6"/>
<dbReference type="Pfam" id="PF17771">
    <property type="entry name" value="ADAMTS_CR_2"/>
    <property type="match status" value="1"/>
</dbReference>
<dbReference type="InterPro" id="IPR001590">
    <property type="entry name" value="Peptidase_M12B"/>
</dbReference>
<dbReference type="Gene3D" id="3.40.390.10">
    <property type="entry name" value="Collagenase (Catalytic Domain)"/>
    <property type="match status" value="1"/>
</dbReference>
<dbReference type="Gene3D" id="3.40.1620.60">
    <property type="match status" value="1"/>
</dbReference>
<dbReference type="Pfam" id="PF01562">
    <property type="entry name" value="Pep_M12B_propep"/>
    <property type="match status" value="1"/>
</dbReference>
<dbReference type="GO" id="GO:0006508">
    <property type="term" value="P:proteolysis"/>
    <property type="evidence" value="ECO:0007669"/>
    <property type="project" value="UniProtKB-KW"/>
</dbReference>
<reference evidence="13" key="1">
    <citation type="submission" date="2020-04" db="EMBL/GenBank/DDBJ databases">
        <authorList>
            <person name="Alioto T."/>
            <person name="Alioto T."/>
            <person name="Gomez Garrido J."/>
        </authorList>
    </citation>
    <scope>NUCLEOTIDE SEQUENCE</scope>
    <source>
        <strain evidence="13">A484AB</strain>
    </source>
</reference>
<accession>A0A6S7HQF6</accession>
<keyword evidence="4 12" id="KW-0479">Metal-binding</keyword>
<dbReference type="SUPFAM" id="SSF55486">
    <property type="entry name" value="Metalloproteases ('zincins'), catalytic domain"/>
    <property type="match status" value="1"/>
</dbReference>
<dbReference type="PROSITE" id="PS50092">
    <property type="entry name" value="TSP1"/>
    <property type="match status" value="1"/>
</dbReference>
<name>A0A6S7HQF6_PARCT</name>
<evidence type="ECO:0000256" key="11">
    <source>
        <dbReference type="ARBA" id="ARBA00023180"/>
    </source>
</evidence>
<evidence type="ECO:0000256" key="12">
    <source>
        <dbReference type="PROSITE-ProRule" id="PRU00276"/>
    </source>
</evidence>
<dbReference type="Pfam" id="PF00090">
    <property type="entry name" value="TSP_1"/>
    <property type="match status" value="1"/>
</dbReference>
<protein>
    <submittedName>
        <fullName evidence="13">A disintegrin and metallo ase with thrombospondin motifs 18-like</fullName>
    </submittedName>
</protein>
<evidence type="ECO:0000256" key="6">
    <source>
        <dbReference type="ARBA" id="ARBA00022737"/>
    </source>
</evidence>
<gene>
    <name evidence="13" type="ORF">PACLA_8A006910</name>
</gene>
<evidence type="ECO:0000256" key="2">
    <source>
        <dbReference type="ARBA" id="ARBA00022525"/>
    </source>
</evidence>
<dbReference type="InterPro" id="IPR002870">
    <property type="entry name" value="Peptidase_M12B_N"/>
</dbReference>
<dbReference type="InterPro" id="IPR000884">
    <property type="entry name" value="TSP1_rpt"/>
</dbReference>
<dbReference type="GO" id="GO:0030198">
    <property type="term" value="P:extracellular matrix organization"/>
    <property type="evidence" value="ECO:0007669"/>
    <property type="project" value="TreeGrafter"/>
</dbReference>
<keyword evidence="5" id="KW-0732">Signal</keyword>
<dbReference type="SUPFAM" id="SSF82895">
    <property type="entry name" value="TSP-1 type 1 repeat"/>
    <property type="match status" value="1"/>
</dbReference>
<keyword evidence="9" id="KW-0482">Metalloprotease</keyword>
<evidence type="ECO:0000256" key="7">
    <source>
        <dbReference type="ARBA" id="ARBA00022801"/>
    </source>
</evidence>
<dbReference type="EMBL" id="CACRXK020005213">
    <property type="protein sequence ID" value="CAB4005470.1"/>
    <property type="molecule type" value="Genomic_DNA"/>
</dbReference>
<keyword evidence="10" id="KW-1015">Disulfide bond</keyword>
<evidence type="ECO:0000313" key="13">
    <source>
        <dbReference type="EMBL" id="CAB4005470.1"/>
    </source>
</evidence>
<dbReference type="GO" id="GO:0005576">
    <property type="term" value="C:extracellular region"/>
    <property type="evidence" value="ECO:0007669"/>
    <property type="project" value="UniProtKB-SubCell"/>
</dbReference>
<evidence type="ECO:0000256" key="10">
    <source>
        <dbReference type="ARBA" id="ARBA00023157"/>
    </source>
</evidence>
<feature type="binding site" evidence="12">
    <location>
        <position position="387"/>
    </location>
    <ligand>
        <name>Zn(2+)</name>
        <dbReference type="ChEBI" id="CHEBI:29105"/>
        <note>catalytic</note>
    </ligand>
</feature>
<proteinExistence type="predicted"/>
<dbReference type="PANTHER" id="PTHR13723:SF200">
    <property type="entry name" value="ADAM METALLOPEPTIDASE WITH THROMBOSPONDIN TYPE 1 MOTIF B, ISOFORM B"/>
    <property type="match status" value="1"/>
</dbReference>
<dbReference type="InterPro" id="IPR050439">
    <property type="entry name" value="ADAMTS_ADAMTS-like"/>
</dbReference>